<feature type="domain" description="Glycoside hydrolase family 2 immunoglobulin-like beta-sandwich" evidence="5">
    <location>
        <begin position="229"/>
        <end position="304"/>
    </location>
</feature>
<name>A0A5S3N5F7_9FLAO</name>
<dbReference type="EMBL" id="VANR01000003">
    <property type="protein sequence ID" value="TMM30601.1"/>
    <property type="molecule type" value="Genomic_DNA"/>
</dbReference>
<dbReference type="Pfam" id="PF00703">
    <property type="entry name" value="Glyco_hydro_2"/>
    <property type="match status" value="1"/>
</dbReference>
<dbReference type="InterPro" id="IPR051913">
    <property type="entry name" value="GH2_Domain-Containing"/>
</dbReference>
<accession>A0A5S3N5F7</accession>
<dbReference type="Gene3D" id="2.60.120.260">
    <property type="entry name" value="Galactose-binding domain-like"/>
    <property type="match status" value="1"/>
</dbReference>
<dbReference type="Gene3D" id="2.60.40.10">
    <property type="entry name" value="Immunoglobulins"/>
    <property type="match status" value="1"/>
</dbReference>
<dbReference type="InterPro" id="IPR006104">
    <property type="entry name" value="Glyco_hydro_2_N"/>
</dbReference>
<dbReference type="InterPro" id="IPR006102">
    <property type="entry name" value="Ig-like_GH2"/>
</dbReference>
<keyword evidence="2 7" id="KW-0378">Hydrolase</keyword>
<dbReference type="InterPro" id="IPR036156">
    <property type="entry name" value="Beta-gal/glucu_dom_sf"/>
</dbReference>
<keyword evidence="4" id="KW-0732">Signal</keyword>
<dbReference type="PANTHER" id="PTHR42732:SF1">
    <property type="entry name" value="BETA-MANNOSIDASE"/>
    <property type="match status" value="1"/>
</dbReference>
<evidence type="ECO:0000313" key="8">
    <source>
        <dbReference type="Proteomes" id="UP000307140"/>
    </source>
</evidence>
<feature type="signal peptide" evidence="4">
    <location>
        <begin position="1"/>
        <end position="21"/>
    </location>
</feature>
<dbReference type="InterPro" id="IPR017853">
    <property type="entry name" value="GH"/>
</dbReference>
<comment type="caution">
    <text evidence="7">The sequence shown here is derived from an EMBL/GenBank/DDBJ whole genome shotgun (WGS) entry which is preliminary data.</text>
</comment>
<dbReference type="InterPro" id="IPR013783">
    <property type="entry name" value="Ig-like_fold"/>
</dbReference>
<dbReference type="OrthoDB" id="9814867at2"/>
<evidence type="ECO:0000256" key="3">
    <source>
        <dbReference type="ARBA" id="ARBA00023295"/>
    </source>
</evidence>
<dbReference type="GO" id="GO:0004553">
    <property type="term" value="F:hydrolase activity, hydrolyzing O-glycosyl compounds"/>
    <property type="evidence" value="ECO:0007669"/>
    <property type="project" value="InterPro"/>
</dbReference>
<evidence type="ECO:0000259" key="5">
    <source>
        <dbReference type="Pfam" id="PF00703"/>
    </source>
</evidence>
<evidence type="ECO:0000256" key="2">
    <source>
        <dbReference type="ARBA" id="ARBA00022801"/>
    </source>
</evidence>
<comment type="similarity">
    <text evidence="1">Belongs to the glycosyl hydrolase 2 family.</text>
</comment>
<evidence type="ECO:0000256" key="1">
    <source>
        <dbReference type="ARBA" id="ARBA00007401"/>
    </source>
</evidence>
<proteinExistence type="inferred from homology"/>
<evidence type="ECO:0000256" key="4">
    <source>
        <dbReference type="SAM" id="SignalP"/>
    </source>
</evidence>
<gene>
    <name evidence="7" type="ORF">FDT66_07505</name>
</gene>
<dbReference type="SUPFAM" id="SSF51445">
    <property type="entry name" value="(Trans)glycosidases"/>
    <property type="match status" value="1"/>
</dbReference>
<keyword evidence="3" id="KW-0326">Glycosidase</keyword>
<dbReference type="AlphaFoldDB" id="A0A5S3N5F7"/>
<dbReference type="SUPFAM" id="SSF49785">
    <property type="entry name" value="Galactose-binding domain-like"/>
    <property type="match status" value="1"/>
</dbReference>
<dbReference type="GO" id="GO:0005975">
    <property type="term" value="P:carbohydrate metabolic process"/>
    <property type="evidence" value="ECO:0007669"/>
    <property type="project" value="InterPro"/>
</dbReference>
<sequence length="930" mass="105103">MKGLRLIIIFFITLITTYSCSNSDDAQISLAGSWEVKLDSTNVGANENWAKNKFKGSEITLPGTLDDAEIGTESTLEPAMNNYVLSNLTRKFRYIGKAWYQKEIEIPSSWKNKSITLNLERIIWESSVYVDGELVGTANSLVGNHKYNLTSSLKPGKHLLTICVDNSNKFPFINVAGDRYPDKVNQDMAHGYTNHTQIKWNGILGDMALEASAKNTPENLQIYPDSTLNKLKISFNQENSTETEVNCIITSAEGEEVFNEKVTVKKDNNTNSFEINKPENLQLWDEFHPNLYDVEITTKTGKTSARFGYKFARNKNGDLVLNNKRIFLRGNLECVIFPLTGYPPTKKEDWAKLIKQAKAYGLNHLRFHSWCPPKAAFEAADEAGFYYQVELPHWSLKVGEDAKTTSFLRKEAQKMLKDYGNHPSFIFMALGNELQGDISLLNDMVAELKPKDNRHLYATTAFSFQQPTGARPEKEDEFFIAQWTKKGWIRGQGIFNNKSPHFNADYTSGSAHIEIPLVSHEIGQYSVYPDMSEIDKYTGVLKPLNFMAVRNELEEKNLIDLAPDFTYNSGKLAALLYKEEIERALKTPSFDGFQLLQLQDFPGQGTALVGLLNAFWESKGVISAEEFSQFNSELVPLIRFEKAVYKSGENFKASIEIANFFEEKTNQTIDWEIKNTKNEVVKNGNLTNVNLSIGNNAGLGEINFPIATNTAEKLTITVSLKDSKYKNSWNIWVYPNEVSTTNNDVLVTSSFKTANEALKQGKKVLLNPNFNSLKGIQGRFVPVFWSPVHFPNQPATMGLMVDTKHNAFNSFPTDSHTDWQWWNLCINSKSVIIDSLEVAPIVRVIDNFVTNHHLANVFETNVGEGKLIFSAIDLTTKLDERPVAKQLRHSLLNYMTSENFNPEKTSSFKDLEALKLEGKQDGFSTTDIYK</sequence>
<feature type="chain" id="PRO_5024437444" evidence="4">
    <location>
        <begin position="22"/>
        <end position="930"/>
    </location>
</feature>
<organism evidence="7 8">
    <name type="scientific">Polaribacter aestuariivivens</name>
    <dbReference type="NCBI Taxonomy" id="2304626"/>
    <lineage>
        <taxon>Bacteria</taxon>
        <taxon>Pseudomonadati</taxon>
        <taxon>Bacteroidota</taxon>
        <taxon>Flavobacteriia</taxon>
        <taxon>Flavobacteriales</taxon>
        <taxon>Flavobacteriaceae</taxon>
    </lineage>
</organism>
<evidence type="ECO:0000259" key="6">
    <source>
        <dbReference type="Pfam" id="PF02837"/>
    </source>
</evidence>
<protein>
    <submittedName>
        <fullName evidence="7">Glycoside hydrolase family 2</fullName>
    </submittedName>
</protein>
<dbReference type="PROSITE" id="PS51257">
    <property type="entry name" value="PROKAR_LIPOPROTEIN"/>
    <property type="match status" value="1"/>
</dbReference>
<dbReference type="InterPro" id="IPR008979">
    <property type="entry name" value="Galactose-bd-like_sf"/>
</dbReference>
<dbReference type="PANTHER" id="PTHR42732">
    <property type="entry name" value="BETA-GALACTOSIDASE"/>
    <property type="match status" value="1"/>
</dbReference>
<dbReference type="RefSeq" id="WP_138535551.1">
    <property type="nucleotide sequence ID" value="NZ_VANR01000003.1"/>
</dbReference>
<dbReference type="Pfam" id="PF02837">
    <property type="entry name" value="Glyco_hydro_2_N"/>
    <property type="match status" value="1"/>
</dbReference>
<dbReference type="Proteomes" id="UP000307140">
    <property type="component" value="Unassembled WGS sequence"/>
</dbReference>
<reference evidence="7 8" key="1">
    <citation type="submission" date="2019-05" db="EMBL/GenBank/DDBJ databases">
        <title>Polaribacter aestuariivivens sp. nov., isolated from a tidal flat.</title>
        <authorList>
            <person name="Yoon J.-H."/>
        </authorList>
    </citation>
    <scope>NUCLEOTIDE SEQUENCE [LARGE SCALE GENOMIC DNA]</scope>
    <source>
        <strain evidence="7 8">DBTF-3</strain>
    </source>
</reference>
<feature type="domain" description="Glycosyl hydrolases family 2 sugar binding" evidence="6">
    <location>
        <begin position="29"/>
        <end position="165"/>
    </location>
</feature>
<dbReference type="SUPFAM" id="SSF49303">
    <property type="entry name" value="beta-Galactosidase/glucuronidase domain"/>
    <property type="match status" value="1"/>
</dbReference>
<keyword evidence="8" id="KW-1185">Reference proteome</keyword>
<evidence type="ECO:0000313" key="7">
    <source>
        <dbReference type="EMBL" id="TMM30601.1"/>
    </source>
</evidence>
<dbReference type="Gene3D" id="3.20.20.80">
    <property type="entry name" value="Glycosidases"/>
    <property type="match status" value="1"/>
</dbReference>